<reference evidence="2 3" key="2">
    <citation type="journal article" date="2018" name="Plant J.">
        <title>The Physcomitrella patens chromosome-scale assembly reveals moss genome structure and evolution.</title>
        <authorList>
            <person name="Lang D."/>
            <person name="Ullrich K.K."/>
            <person name="Murat F."/>
            <person name="Fuchs J."/>
            <person name="Jenkins J."/>
            <person name="Haas F.B."/>
            <person name="Piednoel M."/>
            <person name="Gundlach H."/>
            <person name="Van Bel M."/>
            <person name="Meyberg R."/>
            <person name="Vives C."/>
            <person name="Morata J."/>
            <person name="Symeonidi A."/>
            <person name="Hiss M."/>
            <person name="Muchero W."/>
            <person name="Kamisugi Y."/>
            <person name="Saleh O."/>
            <person name="Blanc G."/>
            <person name="Decker E.L."/>
            <person name="van Gessel N."/>
            <person name="Grimwood J."/>
            <person name="Hayes R.D."/>
            <person name="Graham S.W."/>
            <person name="Gunter L.E."/>
            <person name="McDaniel S.F."/>
            <person name="Hoernstein S.N.W."/>
            <person name="Larsson A."/>
            <person name="Li F.W."/>
            <person name="Perroud P.F."/>
            <person name="Phillips J."/>
            <person name="Ranjan P."/>
            <person name="Rokshar D.S."/>
            <person name="Rothfels C.J."/>
            <person name="Schneider L."/>
            <person name="Shu S."/>
            <person name="Stevenson D.W."/>
            <person name="Thummler F."/>
            <person name="Tillich M."/>
            <person name="Villarreal Aguilar J.C."/>
            <person name="Widiez T."/>
            <person name="Wong G.K."/>
            <person name="Wymore A."/>
            <person name="Zhang Y."/>
            <person name="Zimmer A.D."/>
            <person name="Quatrano R.S."/>
            <person name="Mayer K.F.X."/>
            <person name="Goodstein D."/>
            <person name="Casacuberta J.M."/>
            <person name="Vandepoele K."/>
            <person name="Reski R."/>
            <person name="Cuming A.C."/>
            <person name="Tuskan G.A."/>
            <person name="Maumus F."/>
            <person name="Salse J."/>
            <person name="Schmutz J."/>
            <person name="Rensing S.A."/>
        </authorList>
    </citation>
    <scope>NUCLEOTIDE SEQUENCE [LARGE SCALE GENOMIC DNA]</scope>
    <source>
        <strain evidence="2 3">cv. Gransden 2004</strain>
    </source>
</reference>
<protein>
    <recommendedName>
        <fullName evidence="1">START domain-containing protein</fullName>
    </recommendedName>
</protein>
<name>A0A7I4BG69_PHYPA</name>
<dbReference type="PANTHER" id="PTHR12136">
    <property type="entry name" value="ENHANCED DISEASE RESISTANCE-RELATED"/>
    <property type="match status" value="1"/>
</dbReference>
<evidence type="ECO:0000313" key="2">
    <source>
        <dbReference type="EnsemblPlants" id="Pp3c18_5460V3.4"/>
    </source>
</evidence>
<dbReference type="InterPro" id="IPR023393">
    <property type="entry name" value="START-like_dom_sf"/>
</dbReference>
<sequence length="723" mass="80531">MASTIEGYLYSFGPSRQGGVYCIQTFCVLSGRHFSQCRHKGDLVTLRSGILDVDHRVEDTGRQIVNDKVLYTLRLYNVTVTDAKKEVLVGALNSEEIAEWLKAFTSSLGRPFEFVPAEPCPSTISPAYAHLGEQFVGDTSPAASPRLEPESPMFHWQREKSYASLTTIGHESPTLAKSSSSQRFTDLQSTDGGQASKWKLVRCENGLRFFKEASSFPFVYKLPVMKAVGVVNAPADQIFNLIMDYGPERQQWDHTLECASVIEVIDGHSDVVYIRLRQDWGFSRQRDLCLSRYWKREESGAYSVFYRSILKHPLQAGLVRAYIHSGGYVVTPLKTTGGGKPRTLVESVLEMDAAGWSSLLGAGFSSYPAQLRDSLLRVVAGLREHVAAQRFNSCVTIIKRHILEEYPEVYPEDSLQAANLDFSEAAVSNVPFLSTSDDIEEFFDATMDQFSDSSEQSAHSVSEPTLPIVEHHKPLRIKVRSDRGIYDLSKFRGNVVRGPLQGGKHSFSEPDSSVFLLQGINSLSTGSRVPAGQPFCKLIGMDWFKSKDRIDHVAGRSRSLVQRACSKEGLFFFVVNLQIPYTSHYSWVFYFVTEEEIVEGSLLHRFISGDDTFRNSRLSLIPAIPEGSWIVRQAVGTKSVPLGQIVEVKYHVGFNYMEIDLNLGSSGVVRGVLSLVFGYISALVVDMAFFIRGETADELPERLIGVGRCSHIQLDKAVDLSAT</sequence>
<keyword evidence="3" id="KW-1185">Reference proteome</keyword>
<dbReference type="CDD" id="cd00177">
    <property type="entry name" value="START"/>
    <property type="match status" value="1"/>
</dbReference>
<organism evidence="2 3">
    <name type="scientific">Physcomitrium patens</name>
    <name type="common">Spreading-leaved earth moss</name>
    <name type="synonym">Physcomitrella patens</name>
    <dbReference type="NCBI Taxonomy" id="3218"/>
    <lineage>
        <taxon>Eukaryota</taxon>
        <taxon>Viridiplantae</taxon>
        <taxon>Streptophyta</taxon>
        <taxon>Embryophyta</taxon>
        <taxon>Bryophyta</taxon>
        <taxon>Bryophytina</taxon>
        <taxon>Bryopsida</taxon>
        <taxon>Funariidae</taxon>
        <taxon>Funariales</taxon>
        <taxon>Funariaceae</taxon>
        <taxon>Physcomitrium</taxon>
    </lineage>
</organism>
<proteinExistence type="predicted"/>
<dbReference type="PANTHER" id="PTHR12136:SF117">
    <property type="entry name" value="PROTEIN ENHANCED DISEASE RESISTANCE 2 C-TERMINAL DOMAIN-CONTAINING PROTEIN"/>
    <property type="match status" value="1"/>
</dbReference>
<dbReference type="OrthoDB" id="9970435at2759"/>
<dbReference type="SMART" id="SM00234">
    <property type="entry name" value="START"/>
    <property type="match status" value="1"/>
</dbReference>
<accession>A0A7I4BG69</accession>
<feature type="domain" description="START" evidence="1">
    <location>
        <begin position="198"/>
        <end position="376"/>
    </location>
</feature>
<dbReference type="InParanoid" id="A0A7I4BG69"/>
<dbReference type="Gene3D" id="3.30.530.20">
    <property type="match status" value="1"/>
</dbReference>
<dbReference type="Pfam" id="PF01852">
    <property type="entry name" value="START"/>
    <property type="match status" value="1"/>
</dbReference>
<dbReference type="RefSeq" id="XP_024402804.1">
    <property type="nucleotide sequence ID" value="XM_024547036.2"/>
</dbReference>
<dbReference type="Pfam" id="PF07059">
    <property type="entry name" value="EDR2_C"/>
    <property type="match status" value="1"/>
</dbReference>
<dbReference type="Proteomes" id="UP000006727">
    <property type="component" value="Chromosome 18"/>
</dbReference>
<evidence type="ECO:0000313" key="3">
    <source>
        <dbReference type="Proteomes" id="UP000006727"/>
    </source>
</evidence>
<dbReference type="InterPro" id="IPR009769">
    <property type="entry name" value="EDR2_C"/>
</dbReference>
<evidence type="ECO:0000259" key="1">
    <source>
        <dbReference type="PROSITE" id="PS50848"/>
    </source>
</evidence>
<dbReference type="PROSITE" id="PS50848">
    <property type="entry name" value="START"/>
    <property type="match status" value="1"/>
</dbReference>
<reference evidence="2" key="3">
    <citation type="submission" date="2020-12" db="UniProtKB">
        <authorList>
            <consortium name="EnsemblPlants"/>
        </authorList>
    </citation>
    <scope>IDENTIFICATION</scope>
</reference>
<dbReference type="EnsemblPlants" id="Pp3c18_5460V3.4">
    <property type="protein sequence ID" value="Pp3c18_5460V3.4"/>
    <property type="gene ID" value="Pp3c18_5460"/>
</dbReference>
<dbReference type="Gramene" id="Pp3c18_5460V3.4">
    <property type="protein sequence ID" value="Pp3c18_5460V3.4"/>
    <property type="gene ID" value="Pp3c18_5460"/>
</dbReference>
<dbReference type="KEGG" id="ppp:112295437"/>
<gene>
    <name evidence="2" type="primary">LOC112295437</name>
</gene>
<reference evidence="2 3" key="1">
    <citation type="journal article" date="2008" name="Science">
        <title>The Physcomitrella genome reveals evolutionary insights into the conquest of land by plants.</title>
        <authorList>
            <person name="Rensing S."/>
            <person name="Lang D."/>
            <person name="Zimmer A."/>
            <person name="Terry A."/>
            <person name="Salamov A."/>
            <person name="Shapiro H."/>
            <person name="Nishiyama T."/>
            <person name="Perroud P.-F."/>
            <person name="Lindquist E."/>
            <person name="Kamisugi Y."/>
            <person name="Tanahashi T."/>
            <person name="Sakakibara K."/>
            <person name="Fujita T."/>
            <person name="Oishi K."/>
            <person name="Shin-I T."/>
            <person name="Kuroki Y."/>
            <person name="Toyoda A."/>
            <person name="Suzuki Y."/>
            <person name="Hashimoto A."/>
            <person name="Yamaguchi K."/>
            <person name="Sugano A."/>
            <person name="Kohara Y."/>
            <person name="Fujiyama A."/>
            <person name="Anterola A."/>
            <person name="Aoki S."/>
            <person name="Ashton N."/>
            <person name="Barbazuk W.B."/>
            <person name="Barker E."/>
            <person name="Bennetzen J."/>
            <person name="Bezanilla M."/>
            <person name="Blankenship R."/>
            <person name="Cho S.H."/>
            <person name="Dutcher S."/>
            <person name="Estelle M."/>
            <person name="Fawcett J.A."/>
            <person name="Gundlach H."/>
            <person name="Hanada K."/>
            <person name="Heyl A."/>
            <person name="Hicks K.A."/>
            <person name="Hugh J."/>
            <person name="Lohr M."/>
            <person name="Mayer K."/>
            <person name="Melkozernov A."/>
            <person name="Murata T."/>
            <person name="Nelson D."/>
            <person name="Pils B."/>
            <person name="Prigge M."/>
            <person name="Reiss B."/>
            <person name="Renner T."/>
            <person name="Rombauts S."/>
            <person name="Rushton P."/>
            <person name="Sanderfoot A."/>
            <person name="Schween G."/>
            <person name="Shiu S.-H."/>
            <person name="Stueber K."/>
            <person name="Theodoulou F.L."/>
            <person name="Tu H."/>
            <person name="Van de Peer Y."/>
            <person name="Verrier P.J."/>
            <person name="Waters E."/>
            <person name="Wood A."/>
            <person name="Yang L."/>
            <person name="Cove D."/>
            <person name="Cuming A."/>
            <person name="Hasebe M."/>
            <person name="Lucas S."/>
            <person name="Mishler D.B."/>
            <person name="Reski R."/>
            <person name="Grigoriev I."/>
            <person name="Quatrano R.S."/>
            <person name="Boore J.L."/>
        </authorList>
    </citation>
    <scope>NUCLEOTIDE SEQUENCE [LARGE SCALE GENOMIC DNA]</scope>
    <source>
        <strain evidence="2 3">cv. Gransden 2004</strain>
    </source>
</reference>
<dbReference type="EMBL" id="ABEU02000018">
    <property type="status" value="NOT_ANNOTATED_CDS"/>
    <property type="molecule type" value="Genomic_DNA"/>
</dbReference>
<dbReference type="SUPFAM" id="SSF55961">
    <property type="entry name" value="Bet v1-like"/>
    <property type="match status" value="1"/>
</dbReference>
<dbReference type="AlphaFoldDB" id="A0A7I4BG69"/>
<dbReference type="InterPro" id="IPR002913">
    <property type="entry name" value="START_lipid-bd_dom"/>
</dbReference>
<dbReference type="GeneID" id="112295437"/>
<dbReference type="GO" id="GO:0008289">
    <property type="term" value="F:lipid binding"/>
    <property type="evidence" value="ECO:0007669"/>
    <property type="project" value="InterPro"/>
</dbReference>
<dbReference type="InterPro" id="IPR045096">
    <property type="entry name" value="EDR2-like"/>
</dbReference>